<feature type="domain" description="Periplasmic binding protein" evidence="5">
    <location>
        <begin position="79"/>
        <end position="334"/>
    </location>
</feature>
<protein>
    <submittedName>
        <fullName evidence="6">Sugar ABC transporter substrate-binding protein</fullName>
    </submittedName>
</protein>
<sequence length="380" mass="40758">MTPENRVRDRGTSIMRLILASSLLAASTLAVASTPAAADPMADAKAIIEAHRAMPVFAAPGEPFDAKACMADKKVLSIPISMTIPFNVELQKAMASAAAEVGFTYTTWDNQLKLDQWVQGISQAISQDYDVVDLAGGLNPEVLGPQLSEARAAGLKISTTHFYDVTQPAVESVDYSGKVDFTGAGKLLAAWAYAQTEGKPNVLIIGSSDVLPSIPFVQSIQDQLKALCPDCKQTHLDVPVSEWATKIQSGTQSALLADPSINYILPIYDSMSQFVVPALRITGSEGSVKVASFNGTPFVLDMVREGQVEMDIGESLGWAGYAAIDNIMRMLCGKPEVAKLNVPLLVFDKDNIETAGVPANFDDGYGDAHLEGFRKLWMLK</sequence>
<feature type="chain" id="PRO_5046918124" evidence="4">
    <location>
        <begin position="33"/>
        <end position="380"/>
    </location>
</feature>
<comment type="subcellular location">
    <subcellularLocation>
        <location evidence="1">Cell envelope</location>
    </subcellularLocation>
</comment>
<keyword evidence="7" id="KW-1185">Reference proteome</keyword>
<dbReference type="SUPFAM" id="SSF53822">
    <property type="entry name" value="Periplasmic binding protein-like I"/>
    <property type="match status" value="1"/>
</dbReference>
<evidence type="ECO:0000313" key="7">
    <source>
        <dbReference type="Proteomes" id="UP000309667"/>
    </source>
</evidence>
<dbReference type="InterPro" id="IPR028082">
    <property type="entry name" value="Peripla_BP_I"/>
</dbReference>
<dbReference type="InterPro" id="IPR025997">
    <property type="entry name" value="SBP_2_dom"/>
</dbReference>
<dbReference type="PANTHER" id="PTHR46847:SF1">
    <property type="entry name" value="D-ALLOSE-BINDING PERIPLASMIC PROTEIN-RELATED"/>
    <property type="match status" value="1"/>
</dbReference>
<gene>
    <name evidence="6" type="ORF">E9677_24270</name>
</gene>
<name>A0ABY2QME9_9HYPH</name>
<evidence type="ECO:0000259" key="5">
    <source>
        <dbReference type="Pfam" id="PF13407"/>
    </source>
</evidence>
<dbReference type="Pfam" id="PF13407">
    <property type="entry name" value="Peripla_BP_4"/>
    <property type="match status" value="1"/>
</dbReference>
<evidence type="ECO:0000313" key="6">
    <source>
        <dbReference type="EMBL" id="THV09977.1"/>
    </source>
</evidence>
<feature type="signal peptide" evidence="4">
    <location>
        <begin position="1"/>
        <end position="32"/>
    </location>
</feature>
<dbReference type="EMBL" id="STGT01000009">
    <property type="protein sequence ID" value="THV09977.1"/>
    <property type="molecule type" value="Genomic_DNA"/>
</dbReference>
<proteinExistence type="inferred from homology"/>
<dbReference type="Gene3D" id="3.40.50.2300">
    <property type="match status" value="2"/>
</dbReference>
<reference evidence="6 7" key="1">
    <citation type="submission" date="2019-04" db="EMBL/GenBank/DDBJ databases">
        <title>Genome sequence of strain 7209-2.</title>
        <authorList>
            <person name="Gao J."/>
            <person name="Sun J."/>
        </authorList>
    </citation>
    <scope>NUCLEOTIDE SEQUENCE [LARGE SCALE GENOMIC DNA]</scope>
    <source>
        <strain evidence="6 7">7209-2</strain>
    </source>
</reference>
<keyword evidence="3 4" id="KW-0732">Signal</keyword>
<evidence type="ECO:0000256" key="4">
    <source>
        <dbReference type="SAM" id="SignalP"/>
    </source>
</evidence>
<accession>A0ABY2QME9</accession>
<evidence type="ECO:0000256" key="1">
    <source>
        <dbReference type="ARBA" id="ARBA00004196"/>
    </source>
</evidence>
<dbReference type="Proteomes" id="UP000309667">
    <property type="component" value="Unassembled WGS sequence"/>
</dbReference>
<dbReference type="CDD" id="cd01536">
    <property type="entry name" value="PBP1_ABC_sugar_binding-like"/>
    <property type="match status" value="1"/>
</dbReference>
<evidence type="ECO:0000256" key="3">
    <source>
        <dbReference type="ARBA" id="ARBA00022729"/>
    </source>
</evidence>
<organism evidence="6 7">
    <name type="scientific">Rhizobium rhizophilum</name>
    <dbReference type="NCBI Taxonomy" id="1850373"/>
    <lineage>
        <taxon>Bacteria</taxon>
        <taxon>Pseudomonadati</taxon>
        <taxon>Pseudomonadota</taxon>
        <taxon>Alphaproteobacteria</taxon>
        <taxon>Hyphomicrobiales</taxon>
        <taxon>Rhizobiaceae</taxon>
        <taxon>Rhizobium/Agrobacterium group</taxon>
        <taxon>Rhizobium</taxon>
    </lineage>
</organism>
<evidence type="ECO:0000256" key="2">
    <source>
        <dbReference type="ARBA" id="ARBA00007639"/>
    </source>
</evidence>
<comment type="similarity">
    <text evidence="2">Belongs to the bacterial solute-binding protein 2 family.</text>
</comment>
<dbReference type="PANTHER" id="PTHR46847">
    <property type="entry name" value="D-ALLOSE-BINDING PERIPLASMIC PROTEIN-RELATED"/>
    <property type="match status" value="1"/>
</dbReference>
<comment type="caution">
    <text evidence="6">The sequence shown here is derived from an EMBL/GenBank/DDBJ whole genome shotgun (WGS) entry which is preliminary data.</text>
</comment>